<comment type="caution">
    <text evidence="2">The sequence shown here is derived from an EMBL/GenBank/DDBJ whole genome shotgun (WGS) entry which is preliminary data.</text>
</comment>
<feature type="domain" description="UDP-N-acetylglucosamine 2-epimerase" evidence="1">
    <location>
        <begin position="25"/>
        <end position="369"/>
    </location>
</feature>
<organism evidence="2 3">
    <name type="scientific">Bordetella genomosp. 12</name>
    <dbReference type="NCBI Taxonomy" id="463035"/>
    <lineage>
        <taxon>Bacteria</taxon>
        <taxon>Pseudomonadati</taxon>
        <taxon>Pseudomonadota</taxon>
        <taxon>Betaproteobacteria</taxon>
        <taxon>Burkholderiales</taxon>
        <taxon>Alcaligenaceae</taxon>
        <taxon>Bordetella</taxon>
    </lineage>
</organism>
<dbReference type="InterPro" id="IPR003331">
    <property type="entry name" value="UDP_GlcNAc_Epimerase_2_dom"/>
</dbReference>
<evidence type="ECO:0000259" key="1">
    <source>
        <dbReference type="Pfam" id="PF02350"/>
    </source>
</evidence>
<dbReference type="NCBIfam" id="TIGR03568">
    <property type="entry name" value="NeuC_NnaA"/>
    <property type="match status" value="1"/>
</dbReference>
<dbReference type="GO" id="GO:0006047">
    <property type="term" value="P:UDP-N-acetylglucosamine metabolic process"/>
    <property type="evidence" value="ECO:0007669"/>
    <property type="project" value="InterPro"/>
</dbReference>
<gene>
    <name evidence="2" type="ORF">CAL22_03690</name>
</gene>
<accession>A0A261VWH2</accession>
<dbReference type="InterPro" id="IPR029767">
    <property type="entry name" value="WecB-like"/>
</dbReference>
<dbReference type="CDD" id="cd03786">
    <property type="entry name" value="GTB_UDP-GlcNAc_2-Epimerase"/>
    <property type="match status" value="1"/>
</dbReference>
<dbReference type="GO" id="GO:0004553">
    <property type="term" value="F:hydrolase activity, hydrolyzing O-glycosyl compounds"/>
    <property type="evidence" value="ECO:0007669"/>
    <property type="project" value="InterPro"/>
</dbReference>
<dbReference type="InterPro" id="IPR020004">
    <property type="entry name" value="UDP-GlcNAc_Epase"/>
</dbReference>
<dbReference type="EMBL" id="NEVU01000001">
    <property type="protein sequence ID" value="OZI77643.1"/>
    <property type="molecule type" value="Genomic_DNA"/>
</dbReference>
<dbReference type="SUPFAM" id="SSF53756">
    <property type="entry name" value="UDP-Glycosyltransferase/glycogen phosphorylase"/>
    <property type="match status" value="1"/>
</dbReference>
<dbReference type="Gene3D" id="3.40.50.2000">
    <property type="entry name" value="Glycogen Phosphorylase B"/>
    <property type="match status" value="2"/>
</dbReference>
<proteinExistence type="predicted"/>
<sequence>MKRKVCVVTATRAEYGLVKWLMRDIAASSSMQLQILVTGAHLSPEFGSTYREIEADGFSIDAKVEMLLSADSHTAISKSMGLGLMGVADALERLNPDIIVILGDRYEMLSVASAALIAKIPVAHLHGGETTEGAFDEAIRHAVTKMSHLHFTGTEEYRRRVIQLGEAPDRVHMVGGLGIDAIRRVSLLSKADLEVALGFKFHQRNLLVTFHPVTLAQASSEGQMAEMLAALESLSDTGLIFTMPNADTGGRALASQVSAFVARNPNRAIVFSSLGQLRYLSCLQFVDGVVGNSSSGIAEAPTFKIGTLNIGDRQKGRLASSSVINCEPTRESILEGLRYLFSDEFKAIASDTVNPYGDGGASKRVAAVLDSVCLENLVAKKFYDVNFDPR</sequence>
<dbReference type="OrthoDB" id="9803238at2"/>
<dbReference type="RefSeq" id="WP_094810451.1">
    <property type="nucleotide sequence ID" value="NZ_NEVU01000001.1"/>
</dbReference>
<dbReference type="PANTHER" id="PTHR43174">
    <property type="entry name" value="UDP-N-ACETYLGLUCOSAMINE 2-EPIMERASE"/>
    <property type="match status" value="1"/>
</dbReference>
<dbReference type="AlphaFoldDB" id="A0A261VWH2"/>
<dbReference type="PANTHER" id="PTHR43174:SF3">
    <property type="entry name" value="UDP-N-ACETYLGLUCOSAMINE 2-EPIMERASE"/>
    <property type="match status" value="1"/>
</dbReference>
<keyword evidence="3" id="KW-1185">Reference proteome</keyword>
<dbReference type="Pfam" id="PF02350">
    <property type="entry name" value="Epimerase_2"/>
    <property type="match status" value="1"/>
</dbReference>
<dbReference type="Proteomes" id="UP000216429">
    <property type="component" value="Unassembled WGS sequence"/>
</dbReference>
<name>A0A261VWH2_9BORD</name>
<evidence type="ECO:0000313" key="2">
    <source>
        <dbReference type="EMBL" id="OZI77643.1"/>
    </source>
</evidence>
<protein>
    <submittedName>
        <fullName evidence="2">UDP-N-acetylglucosamine 2-epimerase (Hydrolyzing)</fullName>
    </submittedName>
</protein>
<reference evidence="3" key="1">
    <citation type="submission" date="2017-05" db="EMBL/GenBank/DDBJ databases">
        <title>Complete and WGS of Bordetella genogroups.</title>
        <authorList>
            <person name="Spilker T."/>
            <person name="Lipuma J."/>
        </authorList>
    </citation>
    <scope>NUCLEOTIDE SEQUENCE [LARGE SCALE GENOMIC DNA]</scope>
    <source>
        <strain evidence="3">AU6712</strain>
    </source>
</reference>
<evidence type="ECO:0000313" key="3">
    <source>
        <dbReference type="Proteomes" id="UP000216429"/>
    </source>
</evidence>